<dbReference type="EMBL" id="CP046173">
    <property type="protein sequence ID" value="QIS22046.1"/>
    <property type="molecule type" value="Genomic_DNA"/>
</dbReference>
<reference evidence="3 4" key="1">
    <citation type="journal article" date="2019" name="ACS Chem. Biol.">
        <title>Identification and Mobilization of a Cryptic Antibiotic Biosynthesis Gene Locus from a Human-Pathogenic Nocardia Isolate.</title>
        <authorList>
            <person name="Herisse M."/>
            <person name="Ishida K."/>
            <person name="Porter J.L."/>
            <person name="Howden B."/>
            <person name="Hertweck C."/>
            <person name="Stinear T.P."/>
            <person name="Pidot S.J."/>
        </authorList>
    </citation>
    <scope>NUCLEOTIDE SEQUENCE [LARGE SCALE GENOMIC DNA]</scope>
    <source>
        <strain evidence="3 4">AUSMDU00012715</strain>
    </source>
</reference>
<dbReference type="RefSeq" id="WP_167489403.1">
    <property type="nucleotide sequence ID" value="NZ_CP046173.1"/>
</dbReference>
<evidence type="ECO:0000256" key="1">
    <source>
        <dbReference type="SAM" id="SignalP"/>
    </source>
</evidence>
<sequence length="244" mass="24560">MQRSARQLSAILGTVACGMVVPFGAACSDLGPASDHIADDALVTGSPAVIEIHNGSGSVRVTPGDAVHVHREIAYRSHAPAAVPDRADGTLVLSAECDRCRIDYTVTAPASTKVVIFGSSGSVDVEGVSQVTYRGVSGSATIRKIAGPVDVQSGSGSVTVSDVAPTVTATTTSGNIGIDLSTAPNRLTAHSGSGHVSVTVPAHPYRIETHTDSGSVHNKIPDTAGAADTLTVDSGSGDIDLATP</sequence>
<organism evidence="3 4">
    <name type="scientific">Nocardia terpenica</name>
    <dbReference type="NCBI Taxonomy" id="455432"/>
    <lineage>
        <taxon>Bacteria</taxon>
        <taxon>Bacillati</taxon>
        <taxon>Actinomycetota</taxon>
        <taxon>Actinomycetes</taxon>
        <taxon>Mycobacteriales</taxon>
        <taxon>Nocardiaceae</taxon>
        <taxon>Nocardia</taxon>
    </lineage>
</organism>
<evidence type="ECO:0000313" key="4">
    <source>
        <dbReference type="Proteomes" id="UP000500953"/>
    </source>
</evidence>
<keyword evidence="1" id="KW-0732">Signal</keyword>
<gene>
    <name evidence="3" type="ORF">F6W96_30580</name>
</gene>
<dbReference type="Gene3D" id="2.160.20.120">
    <property type="match status" value="1"/>
</dbReference>
<dbReference type="AlphaFoldDB" id="A0A6G9ZA52"/>
<accession>A0A6G9ZA52</accession>
<name>A0A6G9ZA52_9NOCA</name>
<evidence type="ECO:0000313" key="3">
    <source>
        <dbReference type="EMBL" id="QIS22046.1"/>
    </source>
</evidence>
<dbReference type="Proteomes" id="UP000500953">
    <property type="component" value="Chromosome"/>
</dbReference>
<feature type="chain" id="PRO_5038665134" evidence="1">
    <location>
        <begin position="26"/>
        <end position="244"/>
    </location>
</feature>
<protein>
    <submittedName>
        <fullName evidence="3">DUF4097 family beta strand repeat protein</fullName>
    </submittedName>
</protein>
<evidence type="ECO:0000259" key="2">
    <source>
        <dbReference type="Pfam" id="PF13349"/>
    </source>
</evidence>
<dbReference type="InterPro" id="IPR025164">
    <property type="entry name" value="Toastrack_DUF4097"/>
</dbReference>
<proteinExistence type="predicted"/>
<dbReference type="Pfam" id="PF13349">
    <property type="entry name" value="DUF4097"/>
    <property type="match status" value="1"/>
</dbReference>
<feature type="domain" description="DUF4097" evidence="2">
    <location>
        <begin position="114"/>
        <end position="239"/>
    </location>
</feature>
<dbReference type="PROSITE" id="PS51257">
    <property type="entry name" value="PROKAR_LIPOPROTEIN"/>
    <property type="match status" value="1"/>
</dbReference>
<feature type="signal peptide" evidence="1">
    <location>
        <begin position="1"/>
        <end position="25"/>
    </location>
</feature>